<dbReference type="EMBL" id="NTME01000008">
    <property type="protein sequence ID" value="PBJ95499.1"/>
    <property type="molecule type" value="Genomic_DNA"/>
</dbReference>
<dbReference type="Proteomes" id="UP000234744">
    <property type="component" value="Unassembled WGS sequence"/>
</dbReference>
<comment type="caution">
    <text evidence="1">The sequence shown here is derived from an EMBL/GenBank/DDBJ whole genome shotgun (WGS) entry which is preliminary data.</text>
</comment>
<evidence type="ECO:0000313" key="4">
    <source>
        <dbReference type="Proteomes" id="UP000234744"/>
    </source>
</evidence>
<dbReference type="Proteomes" id="UP000218102">
    <property type="component" value="Unassembled WGS sequence"/>
</dbReference>
<accession>A0A2A3M626</accession>
<organism evidence="1 3">
    <name type="scientific">Pseudomonas plecoglossicida</name>
    <dbReference type="NCBI Taxonomy" id="70775"/>
    <lineage>
        <taxon>Bacteria</taxon>
        <taxon>Pseudomonadati</taxon>
        <taxon>Pseudomonadota</taxon>
        <taxon>Gammaproteobacteria</taxon>
        <taxon>Pseudomonadales</taxon>
        <taxon>Pseudomonadaceae</taxon>
        <taxon>Pseudomonas</taxon>
    </lineage>
</organism>
<gene>
    <name evidence="1" type="ORF">CMV24_10525</name>
    <name evidence="2" type="ORF">CXG47_10160</name>
</gene>
<evidence type="ECO:0000313" key="3">
    <source>
        <dbReference type="Proteomes" id="UP000218102"/>
    </source>
</evidence>
<dbReference type="EMBL" id="PJCJ01000004">
    <property type="protein sequence ID" value="PLV15189.1"/>
    <property type="molecule type" value="Genomic_DNA"/>
</dbReference>
<evidence type="ECO:0000313" key="2">
    <source>
        <dbReference type="EMBL" id="PLV15189.1"/>
    </source>
</evidence>
<protein>
    <submittedName>
        <fullName evidence="1">Uncharacterized protein</fullName>
    </submittedName>
</protein>
<reference evidence="1 3" key="1">
    <citation type="submission" date="2017-09" db="EMBL/GenBank/DDBJ databases">
        <authorList>
            <person name="Ehlers B."/>
            <person name="Leendertz F.H."/>
        </authorList>
    </citation>
    <scope>NUCLEOTIDE SEQUENCE [LARGE SCALE GENOMIC DNA]</scope>
    <source>
        <strain evidence="1 3">DJ-1</strain>
    </source>
</reference>
<proteinExistence type="predicted"/>
<keyword evidence="4" id="KW-1185">Reference proteome</keyword>
<evidence type="ECO:0000313" key="1">
    <source>
        <dbReference type="EMBL" id="PBJ95499.1"/>
    </source>
</evidence>
<sequence>MLMLQEALRRMLHSRQVPVELLRQAYHMNLYIKQLTSERVESRSLTAAFSEHGDAQIFAAKPLTQFLPDYSYAVDRLKVFVEEQVNWDGYGGLPASPQAAREVATFLKVVQRRLIQVPSVTMGGDGSVAIVWTDDVFYISADFDGNAGYSFFISRGDEFICDGVSPSERLDDSLAKYLGMYFTDD</sequence>
<dbReference type="AlphaFoldDB" id="A0A2A3M626"/>
<name>A0A2A3M626_PSEDL</name>
<reference evidence="2 4" key="2">
    <citation type="submission" date="2017-12" db="EMBL/GenBank/DDBJ databases">
        <title>Detection of the carbapenemase gene blaVIM-5 in members of the Pseudomonas putida group isolated from polluted Nigerian wetlands.</title>
        <authorList>
            <person name="Adelowo O."/>
            <person name="Vollmers J."/>
            <person name="Maeusezahl I."/>
            <person name="Kaster A.-K."/>
            <person name="Mueller J.A."/>
        </authorList>
    </citation>
    <scope>NUCLEOTIDE SEQUENCE [LARGE SCALE GENOMIC DNA]</scope>
    <source>
        <strain evidence="2 4">MR69</strain>
    </source>
</reference>